<evidence type="ECO:0000256" key="1">
    <source>
        <dbReference type="SAM" id="SignalP"/>
    </source>
</evidence>
<evidence type="ECO:0000313" key="4">
    <source>
        <dbReference type="Proteomes" id="UP001595868"/>
    </source>
</evidence>
<dbReference type="RefSeq" id="WP_377543460.1">
    <property type="nucleotide sequence ID" value="NZ_JBHSBN010000004.1"/>
</dbReference>
<dbReference type="EMBL" id="JBHSBN010000004">
    <property type="protein sequence ID" value="MFC4106089.1"/>
    <property type="molecule type" value="Genomic_DNA"/>
</dbReference>
<dbReference type="Pfam" id="PF13845">
    <property type="entry name" value="Septum_form"/>
    <property type="match status" value="1"/>
</dbReference>
<gene>
    <name evidence="3" type="ORF">ACFOX0_09080</name>
</gene>
<reference evidence="4" key="1">
    <citation type="journal article" date="2019" name="Int. J. Syst. Evol. Microbiol.">
        <title>The Global Catalogue of Microorganisms (GCM) 10K type strain sequencing project: providing services to taxonomists for standard genome sequencing and annotation.</title>
        <authorList>
            <consortium name="The Broad Institute Genomics Platform"/>
            <consortium name="The Broad Institute Genome Sequencing Center for Infectious Disease"/>
            <person name="Wu L."/>
            <person name="Ma J."/>
        </authorList>
    </citation>
    <scope>NUCLEOTIDE SEQUENCE [LARGE SCALE GENOMIC DNA]</scope>
    <source>
        <strain evidence="4">2902at01</strain>
    </source>
</reference>
<sequence length="296" mass="31715">MRRWRAGMAACAAVTLVLTGCADRPTEVDGDLTNGWAALTEPTAFVPVAGVCHLRVREVAVSAYRIVDCAQQHRAETVHVGAFTGKTAKAPMPPVVGSAGFGTARAECERRANDLLGADWRTGRLALSVLVPQAEAWAGGARWFRCDLSEVESLDNDKPVPRAGSLRGALTAGSPLAYGCFNPKLIKDDINFMDPISCDKPHHAEFAGLYLAPDTPLAAFVKDAAAAHRSCMRVIARYAGLPDNPELGFRVGSIFYHPDEQGWLAGNRGVQCFLWVDDRTLTRSMKGAGPSALPVT</sequence>
<feature type="signal peptide" evidence="1">
    <location>
        <begin position="1"/>
        <end position="22"/>
    </location>
</feature>
<organism evidence="3 4">
    <name type="scientific">Micromonospora zhanjiangensis</name>
    <dbReference type="NCBI Taxonomy" id="1522057"/>
    <lineage>
        <taxon>Bacteria</taxon>
        <taxon>Bacillati</taxon>
        <taxon>Actinomycetota</taxon>
        <taxon>Actinomycetes</taxon>
        <taxon>Micromonosporales</taxon>
        <taxon>Micromonosporaceae</taxon>
        <taxon>Micromonospora</taxon>
    </lineage>
</organism>
<dbReference type="InterPro" id="IPR026004">
    <property type="entry name" value="Septum_form"/>
</dbReference>
<dbReference type="PROSITE" id="PS51257">
    <property type="entry name" value="PROKAR_LIPOPROTEIN"/>
    <property type="match status" value="1"/>
</dbReference>
<proteinExistence type="predicted"/>
<feature type="domain" description="Septum formation-related" evidence="2">
    <location>
        <begin position="49"/>
        <end position="272"/>
    </location>
</feature>
<dbReference type="Proteomes" id="UP001595868">
    <property type="component" value="Unassembled WGS sequence"/>
</dbReference>
<name>A0ABV8KJ05_9ACTN</name>
<evidence type="ECO:0000259" key="2">
    <source>
        <dbReference type="Pfam" id="PF13845"/>
    </source>
</evidence>
<protein>
    <submittedName>
        <fullName evidence="3">Septum formation family protein</fullName>
    </submittedName>
</protein>
<keyword evidence="4" id="KW-1185">Reference proteome</keyword>
<keyword evidence="1" id="KW-0732">Signal</keyword>
<evidence type="ECO:0000313" key="3">
    <source>
        <dbReference type="EMBL" id="MFC4106089.1"/>
    </source>
</evidence>
<accession>A0ABV8KJ05</accession>
<comment type="caution">
    <text evidence="3">The sequence shown here is derived from an EMBL/GenBank/DDBJ whole genome shotgun (WGS) entry which is preliminary data.</text>
</comment>
<feature type="chain" id="PRO_5046477475" evidence="1">
    <location>
        <begin position="23"/>
        <end position="296"/>
    </location>
</feature>